<name>A0ABQ6AQV6_9GAMM</name>
<accession>A0ABQ6AQV6</accession>
<dbReference type="EMBL" id="BSOU01000056">
    <property type="protein sequence ID" value="GLR77311.1"/>
    <property type="molecule type" value="Genomic_DNA"/>
</dbReference>
<evidence type="ECO:0000313" key="3">
    <source>
        <dbReference type="Proteomes" id="UP001156660"/>
    </source>
</evidence>
<reference evidence="3" key="1">
    <citation type="journal article" date="2019" name="Int. J. Syst. Evol. Microbiol.">
        <title>The Global Catalogue of Microorganisms (GCM) 10K type strain sequencing project: providing services to taxonomists for standard genome sequencing and annotation.</title>
        <authorList>
            <consortium name="The Broad Institute Genomics Platform"/>
            <consortium name="The Broad Institute Genome Sequencing Center for Infectious Disease"/>
            <person name="Wu L."/>
            <person name="Ma J."/>
        </authorList>
    </citation>
    <scope>NUCLEOTIDE SEQUENCE [LARGE SCALE GENOMIC DNA]</scope>
    <source>
        <strain evidence="3">NBRC 105001</strain>
    </source>
</reference>
<proteinExistence type="predicted"/>
<organism evidence="2 3">
    <name type="scientific">Aliivibrio sifiae</name>
    <dbReference type="NCBI Taxonomy" id="566293"/>
    <lineage>
        <taxon>Bacteria</taxon>
        <taxon>Pseudomonadati</taxon>
        <taxon>Pseudomonadota</taxon>
        <taxon>Gammaproteobacteria</taxon>
        <taxon>Vibrionales</taxon>
        <taxon>Vibrionaceae</taxon>
        <taxon>Aliivibrio</taxon>
    </lineage>
</organism>
<gene>
    <name evidence="2" type="ORF">GCM10007855_41870</name>
</gene>
<dbReference type="Proteomes" id="UP001156660">
    <property type="component" value="Unassembled WGS sequence"/>
</dbReference>
<evidence type="ECO:0000256" key="1">
    <source>
        <dbReference type="SAM" id="MobiDB-lite"/>
    </source>
</evidence>
<protein>
    <submittedName>
        <fullName evidence="2">Uncharacterized protein</fullName>
    </submittedName>
</protein>
<sequence>MNPNGEVKAIHTLRSGTQYFGPPMPEEEDQTVAKPAAAESQPETAKTSPATASCGPQEGLLRVAGVG</sequence>
<comment type="caution">
    <text evidence="2">The sequence shown here is derived from an EMBL/GenBank/DDBJ whole genome shotgun (WGS) entry which is preliminary data.</text>
</comment>
<keyword evidence="3" id="KW-1185">Reference proteome</keyword>
<feature type="region of interest" description="Disordered" evidence="1">
    <location>
        <begin position="16"/>
        <end position="67"/>
    </location>
</feature>
<feature type="compositionally biased region" description="Polar residues" evidence="1">
    <location>
        <begin position="41"/>
        <end position="51"/>
    </location>
</feature>
<evidence type="ECO:0000313" key="2">
    <source>
        <dbReference type="EMBL" id="GLR77311.1"/>
    </source>
</evidence>